<accession>A0A9Q1JXZ3</accession>
<keyword evidence="1" id="KW-0812">Transmembrane</keyword>
<dbReference type="AlphaFoldDB" id="A0A9Q1JXZ3"/>
<evidence type="ECO:0000313" key="2">
    <source>
        <dbReference type="EMBL" id="KAJ8433148.1"/>
    </source>
</evidence>
<sequence length="335" mass="38919">MEGRRWRRKAAGNGFAFDKDERGRKGVVPVSVSGRCTLDKICKFNKTVQPYHREAIEGTILKPVLEYQTFPMQRDLTTALVMAWVPRRKAFRLAGRLVPFSVYDVSFFIGLPVMGKIVEFAEGDFSTTDIARMVWQRMAQYVTEKSDKLKREKGNKKPVFRNYIKVMKKLLDANNEPEKMELWLSLYAWMVMSGLMFPRTPYRAAWSVQTYMQDIHGLGEYAWAEAVWRVLVEAVEEMQRKLEGHVSDVRFYEHTTRFAKYNKGMFPRLASWDSVDHGGRYDAFELVAGIKESEIIPVLHHRPEEMGVRTITDFMKSPAYGYYILDGEGVLSYEE</sequence>
<dbReference type="OrthoDB" id="723791at2759"/>
<name>A0A9Q1JXZ3_9CARY</name>
<organism evidence="2 3">
    <name type="scientific">Carnegiea gigantea</name>
    <dbReference type="NCBI Taxonomy" id="171969"/>
    <lineage>
        <taxon>Eukaryota</taxon>
        <taxon>Viridiplantae</taxon>
        <taxon>Streptophyta</taxon>
        <taxon>Embryophyta</taxon>
        <taxon>Tracheophyta</taxon>
        <taxon>Spermatophyta</taxon>
        <taxon>Magnoliopsida</taxon>
        <taxon>eudicotyledons</taxon>
        <taxon>Gunneridae</taxon>
        <taxon>Pentapetalae</taxon>
        <taxon>Caryophyllales</taxon>
        <taxon>Cactineae</taxon>
        <taxon>Cactaceae</taxon>
        <taxon>Cactoideae</taxon>
        <taxon>Echinocereeae</taxon>
        <taxon>Carnegiea</taxon>
    </lineage>
</organism>
<dbReference type="Proteomes" id="UP001153076">
    <property type="component" value="Unassembled WGS sequence"/>
</dbReference>
<reference evidence="2" key="1">
    <citation type="submission" date="2022-04" db="EMBL/GenBank/DDBJ databases">
        <title>Carnegiea gigantea Genome sequencing and assembly v2.</title>
        <authorList>
            <person name="Copetti D."/>
            <person name="Sanderson M.J."/>
            <person name="Burquez A."/>
            <person name="Wojciechowski M.F."/>
        </authorList>
    </citation>
    <scope>NUCLEOTIDE SEQUENCE</scope>
    <source>
        <strain evidence="2">SGP5-SGP5p</strain>
        <tissue evidence="2">Aerial part</tissue>
    </source>
</reference>
<feature type="transmembrane region" description="Helical" evidence="1">
    <location>
        <begin position="97"/>
        <end position="115"/>
    </location>
</feature>
<comment type="caution">
    <text evidence="2">The sequence shown here is derived from an EMBL/GenBank/DDBJ whole genome shotgun (WGS) entry which is preliminary data.</text>
</comment>
<evidence type="ECO:0000313" key="3">
    <source>
        <dbReference type="Proteomes" id="UP001153076"/>
    </source>
</evidence>
<keyword evidence="3" id="KW-1185">Reference proteome</keyword>
<dbReference type="EMBL" id="JAKOGI010000557">
    <property type="protein sequence ID" value="KAJ8433148.1"/>
    <property type="molecule type" value="Genomic_DNA"/>
</dbReference>
<gene>
    <name evidence="2" type="ORF">Cgig2_007112</name>
</gene>
<protein>
    <recommendedName>
        <fullName evidence="4">Aminotransferase-like plant mobile domain-containing protein</fullName>
    </recommendedName>
</protein>
<evidence type="ECO:0000256" key="1">
    <source>
        <dbReference type="SAM" id="Phobius"/>
    </source>
</evidence>
<proteinExistence type="predicted"/>
<keyword evidence="1" id="KW-1133">Transmembrane helix</keyword>
<keyword evidence="1" id="KW-0472">Membrane</keyword>
<evidence type="ECO:0008006" key="4">
    <source>
        <dbReference type="Google" id="ProtNLM"/>
    </source>
</evidence>